<dbReference type="SMART" id="SM00028">
    <property type="entry name" value="TPR"/>
    <property type="match status" value="11"/>
</dbReference>
<organism evidence="3 4">
    <name type="scientific">Coleofasciculus chthonoplastes PCC 7420</name>
    <dbReference type="NCBI Taxonomy" id="118168"/>
    <lineage>
        <taxon>Bacteria</taxon>
        <taxon>Bacillati</taxon>
        <taxon>Cyanobacteriota</taxon>
        <taxon>Cyanophyceae</taxon>
        <taxon>Coleofasciculales</taxon>
        <taxon>Coleofasciculaceae</taxon>
        <taxon>Coleofasciculus</taxon>
    </lineage>
</organism>
<evidence type="ECO:0000259" key="2">
    <source>
        <dbReference type="Pfam" id="PF12770"/>
    </source>
</evidence>
<name>B4VYF0_9CYAN</name>
<dbReference type="eggNOG" id="COG0457">
    <property type="taxonomic scope" value="Bacteria"/>
</dbReference>
<feature type="repeat" description="TPR" evidence="1">
    <location>
        <begin position="209"/>
        <end position="242"/>
    </location>
</feature>
<dbReference type="Proteomes" id="UP000003835">
    <property type="component" value="Unassembled WGS sequence"/>
</dbReference>
<protein>
    <submittedName>
        <fullName evidence="3">Tetratricopeptide repeat family</fullName>
    </submittedName>
</protein>
<feature type="repeat" description="TPR" evidence="1">
    <location>
        <begin position="409"/>
        <end position="442"/>
    </location>
</feature>
<dbReference type="InterPro" id="IPR011990">
    <property type="entry name" value="TPR-like_helical_dom_sf"/>
</dbReference>
<dbReference type="Pfam" id="PF12770">
    <property type="entry name" value="CHAT"/>
    <property type="match status" value="1"/>
</dbReference>
<feature type="repeat" description="TPR" evidence="1">
    <location>
        <begin position="89"/>
        <end position="122"/>
    </location>
</feature>
<dbReference type="InterPro" id="IPR024983">
    <property type="entry name" value="CHAT_dom"/>
</dbReference>
<dbReference type="InterPro" id="IPR019734">
    <property type="entry name" value="TPR_rpt"/>
</dbReference>
<keyword evidence="4" id="KW-1185">Reference proteome</keyword>
<feature type="repeat" description="TPR" evidence="1">
    <location>
        <begin position="329"/>
        <end position="362"/>
    </location>
</feature>
<dbReference type="RefSeq" id="WP_006103842.1">
    <property type="nucleotide sequence ID" value="NZ_DS989860.1"/>
</dbReference>
<reference evidence="3 4" key="1">
    <citation type="submission" date="2008-07" db="EMBL/GenBank/DDBJ databases">
        <authorList>
            <person name="Tandeau de Marsac N."/>
            <person name="Ferriera S."/>
            <person name="Johnson J."/>
            <person name="Kravitz S."/>
            <person name="Beeson K."/>
            <person name="Sutton G."/>
            <person name="Rogers Y.-H."/>
            <person name="Friedman R."/>
            <person name="Frazier M."/>
            <person name="Venter J.C."/>
        </authorList>
    </citation>
    <scope>NUCLEOTIDE SEQUENCE [LARGE SCALE GENOMIC DNA]</scope>
    <source>
        <strain evidence="3 4">PCC 7420</strain>
    </source>
</reference>
<feature type="repeat" description="TPR" evidence="1">
    <location>
        <begin position="169"/>
        <end position="202"/>
    </location>
</feature>
<dbReference type="PROSITE" id="PS51257">
    <property type="entry name" value="PROKAR_LIPOPROTEIN"/>
    <property type="match status" value="1"/>
</dbReference>
<accession>B4VYF0</accession>
<gene>
    <name evidence="3" type="ORF">MC7420_2658</name>
</gene>
<feature type="repeat" description="TPR" evidence="1">
    <location>
        <begin position="369"/>
        <end position="402"/>
    </location>
</feature>
<keyword evidence="1" id="KW-0802">TPR repeat</keyword>
<evidence type="ECO:0000313" key="3">
    <source>
        <dbReference type="EMBL" id="EDX73040.1"/>
    </source>
</evidence>
<dbReference type="eggNOG" id="COG4995">
    <property type="taxonomic scope" value="Bacteria"/>
</dbReference>
<dbReference type="STRING" id="118168.MC7420_2658"/>
<dbReference type="PROSITE" id="PS50005">
    <property type="entry name" value="TPR"/>
    <property type="match status" value="8"/>
</dbReference>
<dbReference type="Pfam" id="PF13424">
    <property type="entry name" value="TPR_12"/>
    <property type="match status" value="4"/>
</dbReference>
<dbReference type="PANTHER" id="PTHR10098:SF108">
    <property type="entry name" value="TETRATRICOPEPTIDE REPEAT PROTEIN 28"/>
    <property type="match status" value="1"/>
</dbReference>
<dbReference type="OrthoDB" id="443153at2"/>
<dbReference type="PANTHER" id="PTHR10098">
    <property type="entry name" value="RAPSYN-RELATED"/>
    <property type="match status" value="1"/>
</dbReference>
<evidence type="ECO:0000256" key="1">
    <source>
        <dbReference type="PROSITE-ProRule" id="PRU00339"/>
    </source>
</evidence>
<dbReference type="Gene3D" id="1.25.40.10">
    <property type="entry name" value="Tetratricopeptide repeat domain"/>
    <property type="match status" value="3"/>
</dbReference>
<sequence>MYRHFYRLSIVTATLLIGFSCPLPVVGNSGGSDTALAQAQTIEERNNQALLLHVVGFQQYQKGQLREALETFQKALAIVREIGERKGEGVTLYSIGLVYEELGQRYKALENFQQALAIYAETGDQNKELATLSRIGLIYASLGQDDKTLEVFQQALGITRTINNKLEEGRILGGIGSVYRNLEQYPKALEYFQQAVVIYRETDDKVLEGSALNAIGGIYDKWGQYPKALEFYTQALAIHEEIDDKHTKGATLNGLGLVYDSLGQYPKALDHFQQALALVQQLDDQEAKASTLNNIAGVYYNLGQYFKALENFQQALVIRQEIGDKVGEAATLSNTGLAYHKLGEYPKALENFQQALTITKEISSKNGEAATLNNIGLIYRNLGQYTKALESYSQALAITIEIENKAGEGSALNNIGRVYYSLGQSLEALESFQQALAIFKEIGERAEEGNTLTNIGRVYNILGQYDRAENELFAAIEAWESLRSRELKDNQKISIFEQQAHTYRFLQQTLVAQNKFDQALEIAERSRGRALVELLDSKLSQNPNDQLNIKPPTIEEIKQIASEQNATLVQYSVIPEPFKVQGKEEWQPSKLYIWVIKPTGEIAFKQVDLKSLDTSLKNLVTTSRDNIGVRGRSLFDVTVVNPQPENSTEKLRQLHKLLIAPIADLLPKDPNERVIFIPQDSLFLVPFPALQDEQGKYLVEKHTILTAPAIQVLDLTRKQKHNIQNSTGDVLVVGNPTMPKIQFGELVANLTPLPGAEREANQIADFFNTEALIGSQATKATVMEKMQQARIIHLATHGLLHDFKGFGVPGAIALAPSGKPDDVVDGLLTAGEIFDMKLSADLVVLSACDTGRGDIKGDGVIGLSRSLISAGVPSILVSLWAVNDDSTAFLMTEFYRNLQQNPDKAVALRQAMLTTMKQYPNPKQWAAFTLIGEAE</sequence>
<dbReference type="PROSITE" id="PS50293">
    <property type="entry name" value="TPR_REGION"/>
    <property type="match status" value="2"/>
</dbReference>
<feature type="repeat" description="TPR" evidence="1">
    <location>
        <begin position="249"/>
        <end position="282"/>
    </location>
</feature>
<feature type="domain" description="CHAT" evidence="2">
    <location>
        <begin position="649"/>
        <end position="933"/>
    </location>
</feature>
<dbReference type="SUPFAM" id="SSF48452">
    <property type="entry name" value="TPR-like"/>
    <property type="match status" value="3"/>
</dbReference>
<dbReference type="Pfam" id="PF00515">
    <property type="entry name" value="TPR_1"/>
    <property type="match status" value="1"/>
</dbReference>
<evidence type="ECO:0000313" key="4">
    <source>
        <dbReference type="Proteomes" id="UP000003835"/>
    </source>
</evidence>
<dbReference type="HOGENOM" id="CLU_002404_0_1_3"/>
<feature type="repeat" description="TPR" evidence="1">
    <location>
        <begin position="289"/>
        <end position="322"/>
    </location>
</feature>
<proteinExistence type="predicted"/>
<dbReference type="EMBL" id="DS989860">
    <property type="protein sequence ID" value="EDX73040.1"/>
    <property type="molecule type" value="Genomic_DNA"/>
</dbReference>
<dbReference type="AlphaFoldDB" id="B4VYF0"/>